<dbReference type="Pfam" id="PF25917">
    <property type="entry name" value="BSH_RND"/>
    <property type="match status" value="1"/>
</dbReference>
<dbReference type="InterPro" id="IPR006143">
    <property type="entry name" value="RND_pump_MFP"/>
</dbReference>
<dbReference type="SUPFAM" id="SSF111369">
    <property type="entry name" value="HlyD-like secretion proteins"/>
    <property type="match status" value="1"/>
</dbReference>
<comment type="caution">
    <text evidence="5">The sequence shown here is derived from an EMBL/GenBank/DDBJ whole genome shotgun (WGS) entry which is preliminary data.</text>
</comment>
<evidence type="ECO:0000259" key="4">
    <source>
        <dbReference type="Pfam" id="PF25954"/>
    </source>
</evidence>
<dbReference type="Pfam" id="PF25954">
    <property type="entry name" value="Beta-barrel_RND_2"/>
    <property type="match status" value="1"/>
</dbReference>
<evidence type="ECO:0000256" key="2">
    <source>
        <dbReference type="SAM" id="Coils"/>
    </source>
</evidence>
<feature type="domain" description="Multidrug resistance protein MdtA-like barrel-sandwich hybrid" evidence="3">
    <location>
        <begin position="73"/>
        <end position="207"/>
    </location>
</feature>
<dbReference type="EMBL" id="JAUYVT010000011">
    <property type="protein sequence ID" value="MDP2565405.1"/>
    <property type="molecule type" value="Genomic_DNA"/>
</dbReference>
<dbReference type="PANTHER" id="PTHR30469:SF15">
    <property type="entry name" value="HLYD FAMILY OF SECRETION PROTEINS"/>
    <property type="match status" value="1"/>
</dbReference>
<proteinExistence type="inferred from homology"/>
<dbReference type="Gene3D" id="2.40.30.170">
    <property type="match status" value="1"/>
</dbReference>
<accession>A0ABT9FF32</accession>
<dbReference type="Proteomes" id="UP001177212">
    <property type="component" value="Unassembled WGS sequence"/>
</dbReference>
<dbReference type="Gene3D" id="2.40.50.100">
    <property type="match status" value="1"/>
</dbReference>
<comment type="similarity">
    <text evidence="1">Belongs to the membrane fusion protein (MFP) (TC 8.A.1) family.</text>
</comment>
<organism evidence="5 6">
    <name type="scientific">Pseudoalteromonas marina</name>
    <dbReference type="NCBI Taxonomy" id="267375"/>
    <lineage>
        <taxon>Bacteria</taxon>
        <taxon>Pseudomonadati</taxon>
        <taxon>Pseudomonadota</taxon>
        <taxon>Gammaproteobacteria</taxon>
        <taxon>Alteromonadales</taxon>
        <taxon>Pseudoalteromonadaceae</taxon>
        <taxon>Pseudoalteromonas</taxon>
    </lineage>
</organism>
<keyword evidence="2" id="KW-0175">Coiled coil</keyword>
<reference evidence="5" key="1">
    <citation type="submission" date="2023-07" db="EMBL/GenBank/DDBJ databases">
        <title>Genome content predicts the carbon catabolic preferences of heterotrophic bacteria.</title>
        <authorList>
            <person name="Gralka M."/>
        </authorList>
    </citation>
    <scope>NUCLEOTIDE SEQUENCE</scope>
    <source>
        <strain evidence="5">4G09</strain>
    </source>
</reference>
<evidence type="ECO:0000259" key="3">
    <source>
        <dbReference type="Pfam" id="PF25917"/>
    </source>
</evidence>
<name>A0ABT9FF32_9GAMM</name>
<evidence type="ECO:0000313" key="6">
    <source>
        <dbReference type="Proteomes" id="UP001177212"/>
    </source>
</evidence>
<dbReference type="PANTHER" id="PTHR30469">
    <property type="entry name" value="MULTIDRUG RESISTANCE PROTEIN MDTA"/>
    <property type="match status" value="1"/>
</dbReference>
<feature type="domain" description="CusB-like beta-barrel" evidence="4">
    <location>
        <begin position="218"/>
        <end position="289"/>
    </location>
</feature>
<dbReference type="Gene3D" id="2.40.420.20">
    <property type="match status" value="1"/>
</dbReference>
<dbReference type="NCBIfam" id="TIGR01730">
    <property type="entry name" value="RND_mfp"/>
    <property type="match status" value="1"/>
</dbReference>
<evidence type="ECO:0000313" key="5">
    <source>
        <dbReference type="EMBL" id="MDP2565405.1"/>
    </source>
</evidence>
<dbReference type="RefSeq" id="WP_305472259.1">
    <property type="nucleotide sequence ID" value="NZ_JAUYVT010000011.1"/>
</dbReference>
<gene>
    <name evidence="5" type="ORF">Q8W34_12240</name>
</gene>
<feature type="coiled-coil region" evidence="2">
    <location>
        <begin position="111"/>
        <end position="176"/>
    </location>
</feature>
<dbReference type="InterPro" id="IPR058792">
    <property type="entry name" value="Beta-barrel_RND_2"/>
</dbReference>
<dbReference type="Gene3D" id="1.10.287.470">
    <property type="entry name" value="Helix hairpin bin"/>
    <property type="match status" value="1"/>
</dbReference>
<protein>
    <submittedName>
        <fullName evidence="5">Efflux RND transporter periplasmic adaptor subunit</fullName>
    </submittedName>
</protein>
<dbReference type="InterPro" id="IPR058625">
    <property type="entry name" value="MdtA-like_BSH"/>
</dbReference>
<evidence type="ECO:0000256" key="1">
    <source>
        <dbReference type="ARBA" id="ARBA00009477"/>
    </source>
</evidence>
<sequence length="357" mass="38413">MQGKSKLIGALIALLVIIMAVLYMAGSFSDQQTAGLKESQQSNYQGERVTISLQSITGIEQVPGSVIAKQNTQISSNVMAQVEQLKVRAGDKVTKGDLLITLKQDDFKAALAQSDANINAVKASLTQAQKQLVRVSDLNAKGLVPVSELDDAKAKFDNLTANLAAAQQQQAQAKVALNYTQIIAPISGVVVERLTEPGDTATPGKPLITVYNPLQLQLEFNVREQQAVKLKLGDSLNVVLPSLSITTPAVVSEIVPVADSSARSLLIRLDTNTQLGLIPGLYAQLQLPTKSAQGILIEPSWVHEFGQLNMVYVLENETPVKRFVRLGTMVNNKHHVIAGLKEGDVLAIDYSPLHGIK</sequence>
<keyword evidence="6" id="KW-1185">Reference proteome</keyword>